<evidence type="ECO:0000259" key="18">
    <source>
        <dbReference type="PROSITE" id="PS50846"/>
    </source>
</evidence>
<feature type="transmembrane region" description="Helical" evidence="17">
    <location>
        <begin position="379"/>
        <end position="401"/>
    </location>
</feature>
<dbReference type="CDD" id="cd02094">
    <property type="entry name" value="P-type_ATPase_Cu-like"/>
    <property type="match status" value="1"/>
</dbReference>
<dbReference type="Pfam" id="PF00403">
    <property type="entry name" value="HMA"/>
    <property type="match status" value="1"/>
</dbReference>
<name>A0ABU5ZIK8_9BACL</name>
<organism evidence="19 20">
    <name type="scientific">Ferviditalea candida</name>
    <dbReference type="NCBI Taxonomy" id="3108399"/>
    <lineage>
        <taxon>Bacteria</taxon>
        <taxon>Bacillati</taxon>
        <taxon>Bacillota</taxon>
        <taxon>Bacilli</taxon>
        <taxon>Bacillales</taxon>
        <taxon>Paenibacillaceae</taxon>
        <taxon>Ferviditalea</taxon>
    </lineage>
</organism>
<dbReference type="RefSeq" id="WP_371754439.1">
    <property type="nucleotide sequence ID" value="NZ_JAYJLD010000015.1"/>
</dbReference>
<evidence type="ECO:0000256" key="8">
    <source>
        <dbReference type="ARBA" id="ARBA00022741"/>
    </source>
</evidence>
<comment type="catalytic activity">
    <reaction evidence="16">
        <text>Cu(+)(in) + ATP + H2O = Cu(+)(out) + ADP + phosphate + H(+)</text>
        <dbReference type="Rhea" id="RHEA:25792"/>
        <dbReference type="ChEBI" id="CHEBI:15377"/>
        <dbReference type="ChEBI" id="CHEBI:15378"/>
        <dbReference type="ChEBI" id="CHEBI:30616"/>
        <dbReference type="ChEBI" id="CHEBI:43474"/>
        <dbReference type="ChEBI" id="CHEBI:49552"/>
        <dbReference type="ChEBI" id="CHEBI:456216"/>
        <dbReference type="EC" id="7.2.2.8"/>
    </reaction>
</comment>
<dbReference type="EC" id="7.2.2.8" evidence="3"/>
<evidence type="ECO:0000256" key="6">
    <source>
        <dbReference type="ARBA" id="ARBA00022692"/>
    </source>
</evidence>
<evidence type="ECO:0000256" key="13">
    <source>
        <dbReference type="ARBA" id="ARBA00023008"/>
    </source>
</evidence>
<keyword evidence="17" id="KW-1003">Cell membrane</keyword>
<evidence type="ECO:0000256" key="9">
    <source>
        <dbReference type="ARBA" id="ARBA00022796"/>
    </source>
</evidence>
<evidence type="ECO:0000256" key="17">
    <source>
        <dbReference type="RuleBase" id="RU362081"/>
    </source>
</evidence>
<dbReference type="EMBL" id="JAYJLD010000015">
    <property type="protein sequence ID" value="MEB3102320.1"/>
    <property type="molecule type" value="Genomic_DNA"/>
</dbReference>
<reference evidence="19" key="1">
    <citation type="submission" date="2023-12" db="EMBL/GenBank/DDBJ databases">
        <title>Fervidustalea candida gen. nov., sp. nov., a novel member of the family Paenibacillaceae isolated from a geothermal area.</title>
        <authorList>
            <person name="Li W.-J."/>
            <person name="Jiao J.-Y."/>
            <person name="Chen Y."/>
        </authorList>
    </citation>
    <scope>NUCLEOTIDE SEQUENCE</scope>
    <source>
        <strain evidence="19">SYSU GA230002</strain>
    </source>
</reference>
<dbReference type="SUPFAM" id="SSF55008">
    <property type="entry name" value="HMA, heavy metal-associated domain"/>
    <property type="match status" value="1"/>
</dbReference>
<evidence type="ECO:0000256" key="12">
    <source>
        <dbReference type="ARBA" id="ARBA00022989"/>
    </source>
</evidence>
<proteinExistence type="inferred from homology"/>
<keyword evidence="4" id="KW-0813">Transport</keyword>
<dbReference type="CDD" id="cd00371">
    <property type="entry name" value="HMA"/>
    <property type="match status" value="1"/>
</dbReference>
<keyword evidence="11" id="KW-1278">Translocase</keyword>
<keyword evidence="14" id="KW-0406">Ion transport</keyword>
<keyword evidence="9" id="KW-0187">Copper transport</keyword>
<dbReference type="Gene3D" id="3.40.50.1000">
    <property type="entry name" value="HAD superfamily/HAD-like"/>
    <property type="match status" value="1"/>
</dbReference>
<feature type="transmembrane region" description="Helical" evidence="17">
    <location>
        <begin position="96"/>
        <end position="116"/>
    </location>
</feature>
<feature type="transmembrane region" description="Helical" evidence="17">
    <location>
        <begin position="192"/>
        <end position="210"/>
    </location>
</feature>
<dbReference type="SFLD" id="SFLDG00002">
    <property type="entry name" value="C1.7:_P-type_atpase_like"/>
    <property type="match status" value="1"/>
</dbReference>
<keyword evidence="7 17" id="KW-0479">Metal-binding</keyword>
<keyword evidence="5" id="KW-0597">Phosphoprotein</keyword>
<feature type="transmembrane region" description="Helical" evidence="17">
    <location>
        <begin position="687"/>
        <end position="704"/>
    </location>
</feature>
<keyword evidence="8 17" id="KW-0547">Nucleotide-binding</keyword>
<evidence type="ECO:0000256" key="4">
    <source>
        <dbReference type="ARBA" id="ARBA00022448"/>
    </source>
</evidence>
<evidence type="ECO:0000256" key="2">
    <source>
        <dbReference type="ARBA" id="ARBA00006024"/>
    </source>
</evidence>
<dbReference type="PROSITE" id="PS01047">
    <property type="entry name" value="HMA_1"/>
    <property type="match status" value="1"/>
</dbReference>
<dbReference type="InterPro" id="IPR023298">
    <property type="entry name" value="ATPase_P-typ_TM_dom_sf"/>
</dbReference>
<dbReference type="SUPFAM" id="SSF81653">
    <property type="entry name" value="Calcium ATPase, transduction domain A"/>
    <property type="match status" value="1"/>
</dbReference>
<comment type="similarity">
    <text evidence="2 17">Belongs to the cation transport ATPase (P-type) (TC 3.A.3) family. Type IB subfamily.</text>
</comment>
<comment type="subcellular location">
    <subcellularLocation>
        <location evidence="17">Cell membrane</location>
    </subcellularLocation>
    <subcellularLocation>
        <location evidence="1">Endomembrane system</location>
        <topology evidence="1">Multi-pass membrane protein</topology>
    </subcellularLocation>
</comment>
<dbReference type="PROSITE" id="PS00154">
    <property type="entry name" value="ATPASE_E1_E2"/>
    <property type="match status" value="1"/>
</dbReference>
<dbReference type="Proteomes" id="UP001310386">
    <property type="component" value="Unassembled WGS sequence"/>
</dbReference>
<dbReference type="InterPro" id="IPR027256">
    <property type="entry name" value="P-typ_ATPase_IB"/>
</dbReference>
<dbReference type="Gene3D" id="3.40.1110.10">
    <property type="entry name" value="Calcium-transporting ATPase, cytoplasmic domain N"/>
    <property type="match status" value="1"/>
</dbReference>
<dbReference type="InterPro" id="IPR036163">
    <property type="entry name" value="HMA_dom_sf"/>
</dbReference>
<dbReference type="Gene3D" id="3.30.70.100">
    <property type="match status" value="1"/>
</dbReference>
<dbReference type="Gene3D" id="2.70.150.10">
    <property type="entry name" value="Calcium-transporting ATPase, cytoplasmic transduction domain A"/>
    <property type="match status" value="1"/>
</dbReference>
<dbReference type="NCBIfam" id="TIGR01494">
    <property type="entry name" value="ATPase_P-type"/>
    <property type="match status" value="1"/>
</dbReference>
<feature type="transmembrane region" description="Helical" evidence="17">
    <location>
        <begin position="162"/>
        <end position="180"/>
    </location>
</feature>
<dbReference type="InterPro" id="IPR044492">
    <property type="entry name" value="P_typ_ATPase_HD_dom"/>
</dbReference>
<dbReference type="InterPro" id="IPR006121">
    <property type="entry name" value="HMA_dom"/>
</dbReference>
<feature type="domain" description="HMA" evidence="18">
    <location>
        <begin position="8"/>
        <end position="74"/>
    </location>
</feature>
<keyword evidence="13" id="KW-0186">Copper</keyword>
<evidence type="ECO:0000256" key="10">
    <source>
        <dbReference type="ARBA" id="ARBA00022840"/>
    </source>
</evidence>
<evidence type="ECO:0000256" key="16">
    <source>
        <dbReference type="ARBA" id="ARBA00049289"/>
    </source>
</evidence>
<feature type="transmembrane region" description="Helical" evidence="17">
    <location>
        <begin position="128"/>
        <end position="150"/>
    </location>
</feature>
<dbReference type="InterPro" id="IPR023214">
    <property type="entry name" value="HAD_sf"/>
</dbReference>
<evidence type="ECO:0000256" key="3">
    <source>
        <dbReference type="ARBA" id="ARBA00012517"/>
    </source>
</evidence>
<dbReference type="SFLD" id="SFLDF00027">
    <property type="entry name" value="p-type_atpase"/>
    <property type="match status" value="1"/>
</dbReference>
<dbReference type="InterPro" id="IPR001757">
    <property type="entry name" value="P_typ_ATPase"/>
</dbReference>
<evidence type="ECO:0000256" key="1">
    <source>
        <dbReference type="ARBA" id="ARBA00004127"/>
    </source>
</evidence>
<evidence type="ECO:0000256" key="15">
    <source>
        <dbReference type="ARBA" id="ARBA00023136"/>
    </source>
</evidence>
<keyword evidence="12 17" id="KW-1133">Transmembrane helix</keyword>
<evidence type="ECO:0000313" key="19">
    <source>
        <dbReference type="EMBL" id="MEB3102320.1"/>
    </source>
</evidence>
<keyword evidence="20" id="KW-1185">Reference proteome</keyword>
<dbReference type="SUPFAM" id="SSF56784">
    <property type="entry name" value="HAD-like"/>
    <property type="match status" value="1"/>
</dbReference>
<dbReference type="InterPro" id="IPR018303">
    <property type="entry name" value="ATPase_P-typ_P_site"/>
</dbReference>
<dbReference type="InterPro" id="IPR023299">
    <property type="entry name" value="ATPase_P-typ_cyto_dom_N"/>
</dbReference>
<dbReference type="PRINTS" id="PR00943">
    <property type="entry name" value="CUATPASE"/>
</dbReference>
<dbReference type="PANTHER" id="PTHR43520:SF8">
    <property type="entry name" value="P-TYPE CU(+) TRANSPORTER"/>
    <property type="match status" value="1"/>
</dbReference>
<sequence>MKIEPQTEETILTITGMTCAACSARIEKALGKMEGVEQVNVNLALHRAFVRYDCDQLTLDQIEEKIRQVGYGVAKQTVRSSQSQPFGTSSTARNRLIVSFILSIPLFWAMGAHLQILPEGPALLHSPWFQFAIATVIQFGIGLPFYIGAFHALRQKSANMDVLIALGTSAAYFYSHYLTFHSIRHPAEHPMYLYDASAMIITTVLFGKWLEAKAKKRTLRSLDHFYDANSGMTTVIRGGVVKKVAARDILVGDTAIIGPGERIAVDGRVIEGSSDVNEAMITGESLPKAKHPGDPVISGTLNLNGTFKMIVDKTGDETNLARMIRLMEDAQYSKAPIQRMADRISGIFVPVILVVAGLTFIAWNWLLAPGNTGLAIERMIAVMVVACPCALGLATPTSILVGTGRAAELGIWFKEGKQLEVLHGVDTILLDKTGTVTSGRPQITNIWTNLISESSLLSYAAAAERYSEHPLARAIVVKAQSEKLTLPASRGIESFPGYGVAAVVGEVRVIVGNRALLQRYGIRMNRFAEAWADKREREGKTVIHAVIGNQLAGMLAAADSVKPSAKQAVARFAGWNKDIILITGDNIHAAQSAAKELGIARVYYESFPEEKLELIRSLQSQGKKIAMVGDGMNDVPALAAADVGIALGTGADIALEAADMNLSKSDLNGVADAMEISKRTVRNIQQNLGFAFLYNAVMIPFAAAGWLPPWAAGLAMAMSSVTVVMNALRLQKIKVRST</sequence>
<dbReference type="PRINTS" id="PR00119">
    <property type="entry name" value="CATATPASE"/>
</dbReference>
<dbReference type="NCBIfam" id="TIGR01525">
    <property type="entry name" value="ATPase-IB_hvy"/>
    <property type="match status" value="1"/>
</dbReference>
<feature type="transmembrane region" description="Helical" evidence="17">
    <location>
        <begin position="710"/>
        <end position="728"/>
    </location>
</feature>
<dbReference type="NCBIfam" id="TIGR01511">
    <property type="entry name" value="ATPase-IB1_Cu"/>
    <property type="match status" value="1"/>
</dbReference>
<evidence type="ECO:0000313" key="20">
    <source>
        <dbReference type="Proteomes" id="UP001310386"/>
    </source>
</evidence>
<comment type="caution">
    <text evidence="19">The sequence shown here is derived from an EMBL/GenBank/DDBJ whole genome shotgun (WGS) entry which is preliminary data.</text>
</comment>
<accession>A0ABU5ZIK8</accession>
<keyword evidence="10 17" id="KW-0067">ATP-binding</keyword>
<dbReference type="PANTHER" id="PTHR43520">
    <property type="entry name" value="ATP7, ISOFORM B"/>
    <property type="match status" value="1"/>
</dbReference>
<evidence type="ECO:0000256" key="7">
    <source>
        <dbReference type="ARBA" id="ARBA00022723"/>
    </source>
</evidence>
<dbReference type="InterPro" id="IPR017969">
    <property type="entry name" value="Heavy-metal-associated_CS"/>
</dbReference>
<feature type="transmembrane region" description="Helical" evidence="17">
    <location>
        <begin position="347"/>
        <end position="367"/>
    </location>
</feature>
<dbReference type="Pfam" id="PF00702">
    <property type="entry name" value="Hydrolase"/>
    <property type="match status" value="1"/>
</dbReference>
<dbReference type="InterPro" id="IPR059000">
    <property type="entry name" value="ATPase_P-type_domA"/>
</dbReference>
<dbReference type="Pfam" id="PF00122">
    <property type="entry name" value="E1-E2_ATPase"/>
    <property type="match status" value="1"/>
</dbReference>
<gene>
    <name evidence="19" type="ORF">VF724_11670</name>
</gene>
<protein>
    <recommendedName>
        <fullName evidence="3">P-type Cu(+) transporter</fullName>
        <ecNumber evidence="3">7.2.2.8</ecNumber>
    </recommendedName>
</protein>
<evidence type="ECO:0000256" key="14">
    <source>
        <dbReference type="ARBA" id="ARBA00023065"/>
    </source>
</evidence>
<evidence type="ECO:0000256" key="5">
    <source>
        <dbReference type="ARBA" id="ARBA00022553"/>
    </source>
</evidence>
<dbReference type="InterPro" id="IPR008250">
    <property type="entry name" value="ATPase_P-typ_transduc_dom_A_sf"/>
</dbReference>
<dbReference type="InterPro" id="IPR036412">
    <property type="entry name" value="HAD-like_sf"/>
</dbReference>
<dbReference type="PROSITE" id="PS50846">
    <property type="entry name" value="HMA_2"/>
    <property type="match status" value="1"/>
</dbReference>
<dbReference type="SFLD" id="SFLDS00003">
    <property type="entry name" value="Haloacid_Dehalogenase"/>
    <property type="match status" value="1"/>
</dbReference>
<keyword evidence="6 17" id="KW-0812">Transmembrane</keyword>
<dbReference type="SUPFAM" id="SSF81665">
    <property type="entry name" value="Calcium ATPase, transmembrane domain M"/>
    <property type="match status" value="1"/>
</dbReference>
<evidence type="ECO:0000256" key="11">
    <source>
        <dbReference type="ARBA" id="ARBA00022967"/>
    </source>
</evidence>
<keyword evidence="15 17" id="KW-0472">Membrane</keyword>